<dbReference type="AlphaFoldDB" id="A0A0C3N9K2"/>
<accession>A0A0C3N9K2</accession>
<dbReference type="HOGENOM" id="CLU_144957_0_0_1"/>
<protein>
    <submittedName>
        <fullName evidence="1">Uncharacterized protein</fullName>
    </submittedName>
</protein>
<reference evidence="2" key="2">
    <citation type="submission" date="2015-01" db="EMBL/GenBank/DDBJ databases">
        <title>Evolutionary Origins and Diversification of the Mycorrhizal Mutualists.</title>
        <authorList>
            <consortium name="DOE Joint Genome Institute"/>
            <consortium name="Mycorrhizal Genomics Consortium"/>
            <person name="Kohler A."/>
            <person name="Kuo A."/>
            <person name="Nagy L.G."/>
            <person name="Floudas D."/>
            <person name="Copeland A."/>
            <person name="Barry K.W."/>
            <person name="Cichocki N."/>
            <person name="Veneault-Fourrey C."/>
            <person name="LaButti K."/>
            <person name="Lindquist E.A."/>
            <person name="Lipzen A."/>
            <person name="Lundell T."/>
            <person name="Morin E."/>
            <person name="Murat C."/>
            <person name="Riley R."/>
            <person name="Ohm R."/>
            <person name="Sun H."/>
            <person name="Tunlid A."/>
            <person name="Henrissat B."/>
            <person name="Grigoriev I.V."/>
            <person name="Hibbett D.S."/>
            <person name="Martin F."/>
        </authorList>
    </citation>
    <scope>NUCLEOTIDE SEQUENCE [LARGE SCALE GENOMIC DNA]</scope>
    <source>
        <strain evidence="2">Marx 270</strain>
    </source>
</reference>
<dbReference type="EMBL" id="KN832025">
    <property type="protein sequence ID" value="KIN97749.1"/>
    <property type="molecule type" value="Genomic_DNA"/>
</dbReference>
<gene>
    <name evidence="1" type="ORF">M404DRAFT_32084</name>
</gene>
<sequence>MSTANTSTFILAQLTDNIQPVITTENAKQMVKEAAMVIMQALRGLWGQDTRHQGKVDQLVWAQLGMVCMVVDHLPLAFKMPPHLIAIDMHMIDPVMIFAMQTWLSFNQMMMAQEADVKDHAWYHLHHQPKLQGHGGAYWAFVEGQAPGTACG</sequence>
<evidence type="ECO:0000313" key="2">
    <source>
        <dbReference type="Proteomes" id="UP000054217"/>
    </source>
</evidence>
<organism evidence="1 2">
    <name type="scientific">Pisolithus tinctorius Marx 270</name>
    <dbReference type="NCBI Taxonomy" id="870435"/>
    <lineage>
        <taxon>Eukaryota</taxon>
        <taxon>Fungi</taxon>
        <taxon>Dikarya</taxon>
        <taxon>Basidiomycota</taxon>
        <taxon>Agaricomycotina</taxon>
        <taxon>Agaricomycetes</taxon>
        <taxon>Agaricomycetidae</taxon>
        <taxon>Boletales</taxon>
        <taxon>Sclerodermatineae</taxon>
        <taxon>Pisolithaceae</taxon>
        <taxon>Pisolithus</taxon>
    </lineage>
</organism>
<reference evidence="1 2" key="1">
    <citation type="submission" date="2014-04" db="EMBL/GenBank/DDBJ databases">
        <authorList>
            <consortium name="DOE Joint Genome Institute"/>
            <person name="Kuo A."/>
            <person name="Kohler A."/>
            <person name="Costa M.D."/>
            <person name="Nagy L.G."/>
            <person name="Floudas D."/>
            <person name="Copeland A."/>
            <person name="Barry K.W."/>
            <person name="Cichocki N."/>
            <person name="Veneault-Fourrey C."/>
            <person name="LaButti K."/>
            <person name="Lindquist E.A."/>
            <person name="Lipzen A."/>
            <person name="Lundell T."/>
            <person name="Morin E."/>
            <person name="Murat C."/>
            <person name="Sun H."/>
            <person name="Tunlid A."/>
            <person name="Henrissat B."/>
            <person name="Grigoriev I.V."/>
            <person name="Hibbett D.S."/>
            <person name="Martin F."/>
            <person name="Nordberg H.P."/>
            <person name="Cantor M.N."/>
            <person name="Hua S.X."/>
        </authorList>
    </citation>
    <scope>NUCLEOTIDE SEQUENCE [LARGE SCALE GENOMIC DNA]</scope>
    <source>
        <strain evidence="1 2">Marx 270</strain>
    </source>
</reference>
<dbReference type="STRING" id="870435.A0A0C3N9K2"/>
<dbReference type="Proteomes" id="UP000054217">
    <property type="component" value="Unassembled WGS sequence"/>
</dbReference>
<proteinExistence type="predicted"/>
<dbReference type="InParanoid" id="A0A0C3N9K2"/>
<evidence type="ECO:0000313" key="1">
    <source>
        <dbReference type="EMBL" id="KIN97749.1"/>
    </source>
</evidence>
<keyword evidence="2" id="KW-1185">Reference proteome</keyword>
<name>A0A0C3N9K2_PISTI</name>